<proteinExistence type="inferred from homology"/>
<keyword evidence="7" id="KW-0283">Flagellar rotation</keyword>
<evidence type="ECO:0000313" key="12">
    <source>
        <dbReference type="EMBL" id="MBT2186482.1"/>
    </source>
</evidence>
<dbReference type="PANTHER" id="PTHR30034:SF6">
    <property type="entry name" value="YOP PROTEINS TRANSLOCATION PROTEIN Q"/>
    <property type="match status" value="1"/>
</dbReference>
<dbReference type="GO" id="GO:0005886">
    <property type="term" value="C:plasma membrane"/>
    <property type="evidence" value="ECO:0007669"/>
    <property type="project" value="UniProtKB-SubCell"/>
</dbReference>
<comment type="function">
    <text evidence="10">FliM is one of three proteins (FliG, FliN, FliM) that forms the rotor-mounted switch complex (C ring), located at the base of the basal body. This complex interacts with the CheY and CheZ chemotaxis proteins, in addition to contacting components of the motor that determine the direction of flagellar rotation.</text>
</comment>
<evidence type="ECO:0000256" key="7">
    <source>
        <dbReference type="ARBA" id="ARBA00022779"/>
    </source>
</evidence>
<dbReference type="Gene3D" id="3.40.1550.10">
    <property type="entry name" value="CheC-like"/>
    <property type="match status" value="1"/>
</dbReference>
<name>A0A9X1DAJ5_9SPHN</name>
<evidence type="ECO:0000256" key="10">
    <source>
        <dbReference type="ARBA" id="ARBA00025044"/>
    </source>
</evidence>
<dbReference type="Pfam" id="PF01052">
    <property type="entry name" value="FliMN_C"/>
    <property type="match status" value="1"/>
</dbReference>
<keyword evidence="12" id="KW-0282">Flagellum</keyword>
<dbReference type="SUPFAM" id="SSF101801">
    <property type="entry name" value="Surface presentation of antigens (SPOA)"/>
    <property type="match status" value="1"/>
</dbReference>
<dbReference type="Gene3D" id="2.30.330.10">
    <property type="entry name" value="SpoA-like"/>
    <property type="match status" value="1"/>
</dbReference>
<evidence type="ECO:0000256" key="4">
    <source>
        <dbReference type="ARBA" id="ARBA00021898"/>
    </source>
</evidence>
<dbReference type="Proteomes" id="UP001138757">
    <property type="component" value="Unassembled WGS sequence"/>
</dbReference>
<keyword evidence="6" id="KW-0145">Chemotaxis</keyword>
<evidence type="ECO:0000256" key="8">
    <source>
        <dbReference type="ARBA" id="ARBA00023136"/>
    </source>
</evidence>
<evidence type="ECO:0000256" key="5">
    <source>
        <dbReference type="ARBA" id="ARBA00022475"/>
    </source>
</evidence>
<dbReference type="PANTHER" id="PTHR30034">
    <property type="entry name" value="FLAGELLAR MOTOR SWITCH PROTEIN FLIM"/>
    <property type="match status" value="1"/>
</dbReference>
<dbReference type="Pfam" id="PF02154">
    <property type="entry name" value="FliM"/>
    <property type="match status" value="1"/>
</dbReference>
<accession>A0A9X1DAJ5</accession>
<keyword evidence="13" id="KW-1185">Reference proteome</keyword>
<dbReference type="EMBL" id="JAHGAW010000003">
    <property type="protein sequence ID" value="MBT2186482.1"/>
    <property type="molecule type" value="Genomic_DNA"/>
</dbReference>
<dbReference type="GO" id="GO:0050918">
    <property type="term" value="P:positive chemotaxis"/>
    <property type="evidence" value="ECO:0007669"/>
    <property type="project" value="TreeGrafter"/>
</dbReference>
<comment type="caution">
    <text evidence="12">The sequence shown here is derived from an EMBL/GenBank/DDBJ whole genome shotgun (WGS) entry which is preliminary data.</text>
</comment>
<dbReference type="InterPro" id="IPR028976">
    <property type="entry name" value="CheC-like_sf"/>
</dbReference>
<keyword evidence="5" id="KW-1003">Cell membrane</keyword>
<sequence>MLGGMEKLGDRLAKRLRAIIEPYSGGRPLVSARPLDNTMFMMWDACVPSFVSLSLYRLHPIKGPVTLRVDADLVTQLVDRFYGGHSSRGAGDRREFTPTETRLAVRIAETVVAALVDCWSELAPVEAVLLGRETNVGQAEIMAGEAEVVVQAFEIDLGDKHHTTIEIVYPKDGLAALDIAGTDKSAAQDTRPADPVWQAGLANRLDDVRFPARTVLARPNLKIAELVALKPGDIIPIHIARHLPLLIGERVFAHGSIGEQDGCAAFMIEKLA</sequence>
<comment type="subcellular location">
    <subcellularLocation>
        <location evidence="1">Bacterial flagellum basal body</location>
    </subcellularLocation>
    <subcellularLocation>
        <location evidence="2">Cell membrane</location>
        <topology evidence="2">Peripheral membrane protein</topology>
    </subcellularLocation>
</comment>
<reference evidence="12" key="1">
    <citation type="submission" date="2021-05" db="EMBL/GenBank/DDBJ databases">
        <title>Genome of Sphingobium sp. strain.</title>
        <authorList>
            <person name="Fan R."/>
        </authorList>
    </citation>
    <scope>NUCLEOTIDE SEQUENCE</scope>
    <source>
        <strain evidence="12">H33</strain>
    </source>
</reference>
<dbReference type="InterPro" id="IPR001543">
    <property type="entry name" value="FliN-like_C"/>
</dbReference>
<evidence type="ECO:0000256" key="9">
    <source>
        <dbReference type="ARBA" id="ARBA00023143"/>
    </source>
</evidence>
<gene>
    <name evidence="12" type="ORF">KK488_05920</name>
</gene>
<evidence type="ECO:0000256" key="1">
    <source>
        <dbReference type="ARBA" id="ARBA00004117"/>
    </source>
</evidence>
<dbReference type="GO" id="GO:0003774">
    <property type="term" value="F:cytoskeletal motor activity"/>
    <property type="evidence" value="ECO:0007669"/>
    <property type="project" value="InterPro"/>
</dbReference>
<organism evidence="12 13">
    <name type="scientific">Sphingobium nicotianae</name>
    <dbReference type="NCBI Taxonomy" id="2782607"/>
    <lineage>
        <taxon>Bacteria</taxon>
        <taxon>Pseudomonadati</taxon>
        <taxon>Pseudomonadota</taxon>
        <taxon>Alphaproteobacteria</taxon>
        <taxon>Sphingomonadales</taxon>
        <taxon>Sphingomonadaceae</taxon>
        <taxon>Sphingobium</taxon>
    </lineage>
</organism>
<dbReference type="InterPro" id="IPR001689">
    <property type="entry name" value="Flag_FliM"/>
</dbReference>
<keyword evidence="12" id="KW-0969">Cilium</keyword>
<keyword evidence="12" id="KW-0966">Cell projection</keyword>
<evidence type="ECO:0000256" key="3">
    <source>
        <dbReference type="ARBA" id="ARBA00011049"/>
    </source>
</evidence>
<evidence type="ECO:0000256" key="2">
    <source>
        <dbReference type="ARBA" id="ARBA00004202"/>
    </source>
</evidence>
<dbReference type="AlphaFoldDB" id="A0A9X1DAJ5"/>
<evidence type="ECO:0000259" key="11">
    <source>
        <dbReference type="Pfam" id="PF01052"/>
    </source>
</evidence>
<evidence type="ECO:0000313" key="13">
    <source>
        <dbReference type="Proteomes" id="UP001138757"/>
    </source>
</evidence>
<keyword evidence="9" id="KW-0975">Bacterial flagellum</keyword>
<comment type="similarity">
    <text evidence="3">Belongs to the FliM family.</text>
</comment>
<dbReference type="GO" id="GO:0009425">
    <property type="term" value="C:bacterial-type flagellum basal body"/>
    <property type="evidence" value="ECO:0007669"/>
    <property type="project" value="UniProtKB-SubCell"/>
</dbReference>
<keyword evidence="8" id="KW-0472">Membrane</keyword>
<feature type="domain" description="Flagellar motor switch protein FliN-like C-terminal" evidence="11">
    <location>
        <begin position="204"/>
        <end position="271"/>
    </location>
</feature>
<evidence type="ECO:0000256" key="6">
    <source>
        <dbReference type="ARBA" id="ARBA00022500"/>
    </source>
</evidence>
<dbReference type="GO" id="GO:0071978">
    <property type="term" value="P:bacterial-type flagellum-dependent swarming motility"/>
    <property type="evidence" value="ECO:0007669"/>
    <property type="project" value="TreeGrafter"/>
</dbReference>
<dbReference type="InterPro" id="IPR036429">
    <property type="entry name" value="SpoA-like_sf"/>
</dbReference>
<dbReference type="CDD" id="cd17908">
    <property type="entry name" value="FliM"/>
    <property type="match status" value="1"/>
</dbReference>
<protein>
    <recommendedName>
        <fullName evidence="4">Flagellar motor switch protein FliM</fullName>
    </recommendedName>
</protein>